<dbReference type="Pfam" id="PF07690">
    <property type="entry name" value="MFS_1"/>
    <property type="match status" value="1"/>
</dbReference>
<keyword evidence="3" id="KW-1133">Transmembrane helix</keyword>
<dbReference type="CDD" id="cd17393">
    <property type="entry name" value="MFS_MosC_like"/>
    <property type="match status" value="1"/>
</dbReference>
<dbReference type="GO" id="GO:0022857">
    <property type="term" value="F:transmembrane transporter activity"/>
    <property type="evidence" value="ECO:0007669"/>
    <property type="project" value="InterPro"/>
</dbReference>
<keyword evidence="6" id="KW-1185">Reference proteome</keyword>
<evidence type="ECO:0000313" key="5">
    <source>
        <dbReference type="EMBL" id="AQP43616.1"/>
    </source>
</evidence>
<dbReference type="EMBL" id="CP019605">
    <property type="protein sequence ID" value="AQP43616.1"/>
    <property type="molecule type" value="Genomic_DNA"/>
</dbReference>
<keyword evidence="4" id="KW-0472">Membrane</keyword>
<dbReference type="InterPro" id="IPR011701">
    <property type="entry name" value="MFS"/>
</dbReference>
<dbReference type="RefSeq" id="WP_077339782.1">
    <property type="nucleotide sequence ID" value="NZ_CP019605.1"/>
</dbReference>
<dbReference type="InterPro" id="IPR020846">
    <property type="entry name" value="MFS_dom"/>
</dbReference>
<dbReference type="SUPFAM" id="SSF103473">
    <property type="entry name" value="MFS general substrate transporter"/>
    <property type="match status" value="1"/>
</dbReference>
<dbReference type="OrthoDB" id="151222at2"/>
<dbReference type="InterPro" id="IPR036259">
    <property type="entry name" value="MFS_trans_sf"/>
</dbReference>
<evidence type="ECO:0000256" key="2">
    <source>
        <dbReference type="ARBA" id="ARBA00022692"/>
    </source>
</evidence>
<evidence type="ECO:0000256" key="3">
    <source>
        <dbReference type="ARBA" id="ARBA00022989"/>
    </source>
</evidence>
<organism evidence="5 6">
    <name type="scientific">Tessaracoccus flavus</name>
    <dbReference type="NCBI Taxonomy" id="1610493"/>
    <lineage>
        <taxon>Bacteria</taxon>
        <taxon>Bacillati</taxon>
        <taxon>Actinomycetota</taxon>
        <taxon>Actinomycetes</taxon>
        <taxon>Propionibacteriales</taxon>
        <taxon>Propionibacteriaceae</taxon>
        <taxon>Tessaracoccus</taxon>
    </lineage>
</organism>
<dbReference type="GO" id="GO:0005886">
    <property type="term" value="C:plasma membrane"/>
    <property type="evidence" value="ECO:0007669"/>
    <property type="project" value="UniProtKB-SubCell"/>
</dbReference>
<evidence type="ECO:0000256" key="4">
    <source>
        <dbReference type="ARBA" id="ARBA00023136"/>
    </source>
</evidence>
<proteinExistence type="predicted"/>
<dbReference type="Proteomes" id="UP000188324">
    <property type="component" value="Chromosome"/>
</dbReference>
<dbReference type="PANTHER" id="PTHR23514">
    <property type="entry name" value="BYPASS OF STOP CODON PROTEIN 6"/>
    <property type="match status" value="1"/>
</dbReference>
<reference evidence="5 6" key="1">
    <citation type="journal article" date="2016" name="Int. J. Syst. Evol. Microbiol.">
        <title>Tessaracoccus flavus sp. nov., isolated from the drainage system of a lindane-producing factory.</title>
        <authorList>
            <person name="Kumari R."/>
            <person name="Singh P."/>
            <person name="Schumann P."/>
            <person name="Lal R."/>
        </authorList>
    </citation>
    <scope>NUCLEOTIDE SEQUENCE [LARGE SCALE GENOMIC DNA]</scope>
    <source>
        <strain evidence="5 6">RP1T</strain>
    </source>
</reference>
<gene>
    <name evidence="5" type="ORF">RPIT_01275</name>
</gene>
<keyword evidence="2" id="KW-0812">Transmembrane</keyword>
<dbReference type="KEGG" id="tfl:RPIT_01275"/>
<dbReference type="PANTHER" id="PTHR23514:SF13">
    <property type="entry name" value="INNER MEMBRANE PROTEIN YBJJ"/>
    <property type="match status" value="1"/>
</dbReference>
<comment type="subcellular location">
    <subcellularLocation>
        <location evidence="1">Cell membrane</location>
        <topology evidence="1">Multi-pass membrane protein</topology>
    </subcellularLocation>
</comment>
<name>A0A1Q2CBY0_9ACTN</name>
<dbReference type="InterPro" id="IPR051788">
    <property type="entry name" value="MFS_Transporter"/>
</dbReference>
<dbReference type="Gene3D" id="1.20.1250.20">
    <property type="entry name" value="MFS general substrate transporter like domains"/>
    <property type="match status" value="2"/>
</dbReference>
<accession>A0A1Q2CBY0</accession>
<dbReference type="AlphaFoldDB" id="A0A1Q2CBY0"/>
<evidence type="ECO:0000313" key="6">
    <source>
        <dbReference type="Proteomes" id="UP000188324"/>
    </source>
</evidence>
<sequence>MAPSREYARARVAVTLMFLLNGVGWSSLIPRYPELKNGLGLDDLSWGLVVGVGPLGGLLAGLFTARLMRRFNSSWVWLASTLVGLSMLNVSGNAVHWAMFAVGLITMAAMDALADIAMNAHGLRVQRGYGRSILNGLHGWWSVGAVIGGFLGSTAAQLGVPIWAQALVGFVAFAAAAFYARSLALPGPDAEPVTDPTAPTHGRGIPRRWLPRLLALGLLGASAGLIEDSGASWGGVYLESQFTVAPFVIGMAFVALQGSQMIGRFTGDALTNRIGPRAAVTQGMLIAAVGMGLAVAFPTPVTTLIGFACAGWGIATAIPGAMHAADELPGMLHGNGLTFVTWLMRVGFFVGPPLIGLVAQYVNLRWALLVIPVTAALGLLLSPALTPPRHAASPAADGGRPR</sequence>
<dbReference type="PROSITE" id="PS50850">
    <property type="entry name" value="MFS"/>
    <property type="match status" value="1"/>
</dbReference>
<protein>
    <submittedName>
        <fullName evidence="5">Uncharacterized protein</fullName>
    </submittedName>
</protein>
<dbReference type="STRING" id="1610493.RPIT_01275"/>
<evidence type="ECO:0000256" key="1">
    <source>
        <dbReference type="ARBA" id="ARBA00004651"/>
    </source>
</evidence>